<comment type="caution">
    <text evidence="3">The sequence shown here is derived from an EMBL/GenBank/DDBJ whole genome shotgun (WGS) entry which is preliminary data.</text>
</comment>
<evidence type="ECO:0000313" key="4">
    <source>
        <dbReference type="Proteomes" id="UP000248806"/>
    </source>
</evidence>
<keyword evidence="4" id="KW-1185">Reference proteome</keyword>
<dbReference type="Gene3D" id="3.40.50.2000">
    <property type="entry name" value="Glycogen Phosphorylase B"/>
    <property type="match status" value="2"/>
</dbReference>
<dbReference type="SUPFAM" id="SSF53756">
    <property type="entry name" value="UDP-Glycosyltransferase/glycogen phosphorylase"/>
    <property type="match status" value="1"/>
</dbReference>
<organism evidence="3 4">
    <name type="scientific">Thermosporothrix hazakensis</name>
    <dbReference type="NCBI Taxonomy" id="644383"/>
    <lineage>
        <taxon>Bacteria</taxon>
        <taxon>Bacillati</taxon>
        <taxon>Chloroflexota</taxon>
        <taxon>Ktedonobacteria</taxon>
        <taxon>Ktedonobacterales</taxon>
        <taxon>Thermosporotrichaceae</taxon>
        <taxon>Thermosporothrix</taxon>
    </lineage>
</organism>
<gene>
    <name evidence="3" type="ORF">EI42_03900</name>
</gene>
<name>A0A326UG31_THEHA</name>
<accession>A0A326UG31</accession>
<reference evidence="3 4" key="1">
    <citation type="submission" date="2018-06" db="EMBL/GenBank/DDBJ databases">
        <title>Genomic Encyclopedia of Archaeal and Bacterial Type Strains, Phase II (KMG-II): from individual species to whole genera.</title>
        <authorList>
            <person name="Goeker M."/>
        </authorList>
    </citation>
    <scope>NUCLEOTIDE SEQUENCE [LARGE SCALE GENOMIC DNA]</scope>
    <source>
        <strain evidence="3 4">ATCC BAA-1881</strain>
    </source>
</reference>
<dbReference type="InterPro" id="IPR002201">
    <property type="entry name" value="Glyco_trans_9"/>
</dbReference>
<dbReference type="AlphaFoldDB" id="A0A326UG31"/>
<dbReference type="PANTHER" id="PTHR30160">
    <property type="entry name" value="TETRAACYLDISACCHARIDE 4'-KINASE-RELATED"/>
    <property type="match status" value="1"/>
</dbReference>
<dbReference type="CDD" id="cd03789">
    <property type="entry name" value="GT9_LPS_heptosyltransferase"/>
    <property type="match status" value="1"/>
</dbReference>
<dbReference type="GO" id="GO:0009244">
    <property type="term" value="P:lipopolysaccharide core region biosynthetic process"/>
    <property type="evidence" value="ECO:0007669"/>
    <property type="project" value="TreeGrafter"/>
</dbReference>
<dbReference type="Pfam" id="PF01075">
    <property type="entry name" value="Glyco_transf_9"/>
    <property type="match status" value="1"/>
</dbReference>
<dbReference type="Proteomes" id="UP000248806">
    <property type="component" value="Unassembled WGS sequence"/>
</dbReference>
<dbReference type="GO" id="GO:0008713">
    <property type="term" value="F:ADP-heptose-lipopolysaccharide heptosyltransferase activity"/>
    <property type="evidence" value="ECO:0007669"/>
    <property type="project" value="TreeGrafter"/>
</dbReference>
<evidence type="ECO:0000256" key="2">
    <source>
        <dbReference type="ARBA" id="ARBA00022679"/>
    </source>
</evidence>
<dbReference type="EMBL" id="QKUF01000015">
    <property type="protein sequence ID" value="PZW26320.1"/>
    <property type="molecule type" value="Genomic_DNA"/>
</dbReference>
<evidence type="ECO:0000256" key="1">
    <source>
        <dbReference type="ARBA" id="ARBA00022676"/>
    </source>
</evidence>
<dbReference type="GO" id="GO:0005829">
    <property type="term" value="C:cytosol"/>
    <property type="evidence" value="ECO:0007669"/>
    <property type="project" value="TreeGrafter"/>
</dbReference>
<dbReference type="RefSeq" id="WP_111324248.1">
    <property type="nucleotide sequence ID" value="NZ_BIFX01000001.1"/>
</dbReference>
<protein>
    <submittedName>
        <fullName evidence="3">ADP-heptose:LPS heptosyltransferase</fullName>
    </submittedName>
</protein>
<keyword evidence="2 3" id="KW-0808">Transferase</keyword>
<dbReference type="InterPro" id="IPR051199">
    <property type="entry name" value="LPS_LOS_Heptosyltrfase"/>
</dbReference>
<proteinExistence type="predicted"/>
<keyword evidence="1" id="KW-0328">Glycosyltransferase</keyword>
<evidence type="ECO:0000313" key="3">
    <source>
        <dbReference type="EMBL" id="PZW26320.1"/>
    </source>
</evidence>
<dbReference type="OrthoDB" id="9807356at2"/>
<sequence length="378" mass="42523">MSRTGSELLACLQREQLPPVWQPRRIAIFRALSVGDLLVAVPALRAIRHRFPQAEITLVGLPWAKEFVRRFQRYLDRFVEFQGYPGIQEVSYEETRSQAFLRAQQAYGYDLVIQMHGNGRTSDALALEFRAEVTVGYYDPAYGKPEGLTVGAPYPDDVHEIYRNLGLAAILGCQRLDPWLEFPLYEQDHAEATALLRALPRAERPWIALHTGARPSARRWPAEYFARVGDMLARTCQAQILLTGSQGEEETVATVAALMQTHPISLVGQTSLGALGALLSKLDLFITNDTGPAHIAYAVNCPSITLFGPADYHRWQPLDQEKHKLVRRPVVCSPCSYWSCPIDHRCMRWLDPARVFDLAERQLRAAAPALRSPVQVHS</sequence>
<dbReference type="PANTHER" id="PTHR30160:SF1">
    <property type="entry name" value="LIPOPOLYSACCHARIDE 1,2-N-ACETYLGLUCOSAMINETRANSFERASE-RELATED"/>
    <property type="match status" value="1"/>
</dbReference>